<keyword evidence="2" id="KW-1185">Reference proteome</keyword>
<evidence type="ECO:0000313" key="2">
    <source>
        <dbReference type="Proteomes" id="UP000265520"/>
    </source>
</evidence>
<feature type="non-terminal residue" evidence="1">
    <location>
        <position position="1"/>
    </location>
</feature>
<comment type="caution">
    <text evidence="1">The sequence shown here is derived from an EMBL/GenBank/DDBJ whole genome shotgun (WGS) entry which is preliminary data.</text>
</comment>
<dbReference type="EMBL" id="LXQA010121055">
    <property type="protein sequence ID" value="MCI20675.1"/>
    <property type="molecule type" value="Genomic_DNA"/>
</dbReference>
<proteinExistence type="predicted"/>
<sequence>VDDEAMDLNKELMSKLLELDDVDAVYTDQK</sequence>
<dbReference type="AlphaFoldDB" id="A0A392QBP0"/>
<dbReference type="Proteomes" id="UP000265520">
    <property type="component" value="Unassembled WGS sequence"/>
</dbReference>
<protein>
    <submittedName>
        <fullName evidence="1">Putative transcriptional regulatory protein</fullName>
    </submittedName>
</protein>
<reference evidence="1 2" key="1">
    <citation type="journal article" date="2018" name="Front. Plant Sci.">
        <title>Red Clover (Trifolium pratense) and Zigzag Clover (T. medium) - A Picture of Genomic Similarities and Differences.</title>
        <authorList>
            <person name="Dluhosova J."/>
            <person name="Istvanek J."/>
            <person name="Nedelnik J."/>
            <person name="Repkova J."/>
        </authorList>
    </citation>
    <scope>NUCLEOTIDE SEQUENCE [LARGE SCALE GENOMIC DNA]</scope>
    <source>
        <strain evidence="2">cv. 10/8</strain>
        <tissue evidence="1">Leaf</tissue>
    </source>
</reference>
<evidence type="ECO:0000313" key="1">
    <source>
        <dbReference type="EMBL" id="MCI20675.1"/>
    </source>
</evidence>
<accession>A0A392QBP0</accession>
<organism evidence="1 2">
    <name type="scientific">Trifolium medium</name>
    <dbReference type="NCBI Taxonomy" id="97028"/>
    <lineage>
        <taxon>Eukaryota</taxon>
        <taxon>Viridiplantae</taxon>
        <taxon>Streptophyta</taxon>
        <taxon>Embryophyta</taxon>
        <taxon>Tracheophyta</taxon>
        <taxon>Spermatophyta</taxon>
        <taxon>Magnoliopsida</taxon>
        <taxon>eudicotyledons</taxon>
        <taxon>Gunneridae</taxon>
        <taxon>Pentapetalae</taxon>
        <taxon>rosids</taxon>
        <taxon>fabids</taxon>
        <taxon>Fabales</taxon>
        <taxon>Fabaceae</taxon>
        <taxon>Papilionoideae</taxon>
        <taxon>50 kb inversion clade</taxon>
        <taxon>NPAAA clade</taxon>
        <taxon>Hologalegina</taxon>
        <taxon>IRL clade</taxon>
        <taxon>Trifolieae</taxon>
        <taxon>Trifolium</taxon>
    </lineage>
</organism>
<name>A0A392QBP0_9FABA</name>